<keyword evidence="5 6" id="KW-0472">Membrane</keyword>
<dbReference type="RefSeq" id="WP_280662744.1">
    <property type="nucleotide sequence ID" value="NZ_CP120374.1"/>
</dbReference>
<evidence type="ECO:0000256" key="3">
    <source>
        <dbReference type="ARBA" id="ARBA00022692"/>
    </source>
</evidence>
<keyword evidence="4 6" id="KW-1133">Transmembrane helix</keyword>
<feature type="transmembrane region" description="Helical" evidence="6">
    <location>
        <begin position="237"/>
        <end position="258"/>
    </location>
</feature>
<evidence type="ECO:0000256" key="5">
    <source>
        <dbReference type="ARBA" id="ARBA00023136"/>
    </source>
</evidence>
<feature type="transmembrane region" description="Helical" evidence="6">
    <location>
        <begin position="31"/>
        <end position="49"/>
    </location>
</feature>
<evidence type="ECO:0000313" key="8">
    <source>
        <dbReference type="Proteomes" id="UP001229355"/>
    </source>
</evidence>
<protein>
    <submittedName>
        <fullName evidence="7">AI-2E family transporter</fullName>
    </submittedName>
</protein>
<name>A0ABY8DIQ4_9HYPH</name>
<feature type="transmembrane region" description="Helical" evidence="6">
    <location>
        <begin position="270"/>
        <end position="291"/>
    </location>
</feature>
<keyword evidence="8" id="KW-1185">Reference proteome</keyword>
<comment type="subcellular location">
    <subcellularLocation>
        <location evidence="1">Membrane</location>
        <topology evidence="1">Multi-pass membrane protein</topology>
    </subcellularLocation>
</comment>
<dbReference type="EMBL" id="CP120374">
    <property type="protein sequence ID" value="WEX90783.1"/>
    <property type="molecule type" value="Genomic_DNA"/>
</dbReference>
<dbReference type="Pfam" id="PF01594">
    <property type="entry name" value="AI-2E_transport"/>
    <property type="match status" value="1"/>
</dbReference>
<feature type="transmembrane region" description="Helical" evidence="6">
    <location>
        <begin position="325"/>
        <end position="344"/>
    </location>
</feature>
<organism evidence="7 8">
    <name type="scientific">Sinorhizobium garamanticum</name>
    <dbReference type="NCBI Taxonomy" id="680247"/>
    <lineage>
        <taxon>Bacteria</taxon>
        <taxon>Pseudomonadati</taxon>
        <taxon>Pseudomonadota</taxon>
        <taxon>Alphaproteobacteria</taxon>
        <taxon>Hyphomicrobiales</taxon>
        <taxon>Rhizobiaceae</taxon>
        <taxon>Sinorhizobium/Ensifer group</taxon>
        <taxon>Sinorhizobium</taxon>
    </lineage>
</organism>
<feature type="transmembrane region" description="Helical" evidence="6">
    <location>
        <begin position="156"/>
        <end position="174"/>
    </location>
</feature>
<dbReference type="PANTHER" id="PTHR21716">
    <property type="entry name" value="TRANSMEMBRANE PROTEIN"/>
    <property type="match status" value="1"/>
</dbReference>
<dbReference type="InterPro" id="IPR002549">
    <property type="entry name" value="AI-2E-like"/>
</dbReference>
<keyword evidence="3 6" id="KW-0812">Transmembrane</keyword>
<accession>A0ABY8DIQ4</accession>
<proteinExistence type="inferred from homology"/>
<sequence>MRQIEYKTFILLTAAISLAFASVLWSFSGAILWAIVLAVLFAPVNRGILRHIPGRRNIAALITLVIILVMVILPFLLMANLVFREATSVYQGIAAGQIVLGIDVQALRDMLPDWLNDLLNRIELPDAAALRTRLLNALVESGQFVAGKAINIGQSTFHLIASFFVMLYLLFFLLRDGRDVLRLVGKAIPLSGGLRQALFSRFALTINAIVKGSIVVALVQGTLGALILWMLDVRAPVLWGTVMVIFALLPVVGTSLVWGPIAIYLLTSGAVWQGVVLLVYGMLVIGLVDNLLRPILIGKETRIPDYLVLISTLGGIAAFGPNGLVIGPVIAALFLAAWSVFPTLTDEQATEDSADGHQK</sequence>
<evidence type="ECO:0000256" key="6">
    <source>
        <dbReference type="SAM" id="Phobius"/>
    </source>
</evidence>
<feature type="transmembrane region" description="Helical" evidence="6">
    <location>
        <begin position="61"/>
        <end position="83"/>
    </location>
</feature>
<evidence type="ECO:0000256" key="4">
    <source>
        <dbReference type="ARBA" id="ARBA00022989"/>
    </source>
</evidence>
<comment type="similarity">
    <text evidence="2">Belongs to the autoinducer-2 exporter (AI-2E) (TC 2.A.86) family.</text>
</comment>
<evidence type="ECO:0000313" key="7">
    <source>
        <dbReference type="EMBL" id="WEX90783.1"/>
    </source>
</evidence>
<feature type="transmembrane region" description="Helical" evidence="6">
    <location>
        <begin position="208"/>
        <end position="230"/>
    </location>
</feature>
<reference evidence="7 8" key="1">
    <citation type="submission" date="2023-03" db="EMBL/GenBank/DDBJ databases">
        <authorList>
            <person name="Kaur S."/>
            <person name="Espinosa-Saiz D."/>
            <person name="Velazquez E."/>
            <person name="Menendez E."/>
            <person name="diCenzo G.C."/>
        </authorList>
    </citation>
    <scope>NUCLEOTIDE SEQUENCE [LARGE SCALE GENOMIC DNA]</scope>
    <source>
        <strain evidence="7 8">LMG 24692</strain>
    </source>
</reference>
<gene>
    <name evidence="7" type="ORF">PZN02_004346</name>
</gene>
<evidence type="ECO:0000256" key="1">
    <source>
        <dbReference type="ARBA" id="ARBA00004141"/>
    </source>
</evidence>
<dbReference type="PANTHER" id="PTHR21716:SF4">
    <property type="entry name" value="TRANSMEMBRANE PROTEIN 245"/>
    <property type="match status" value="1"/>
</dbReference>
<dbReference type="Proteomes" id="UP001229355">
    <property type="component" value="Chromosome 2"/>
</dbReference>
<evidence type="ECO:0000256" key="2">
    <source>
        <dbReference type="ARBA" id="ARBA00009773"/>
    </source>
</evidence>